<evidence type="ECO:0000313" key="2">
    <source>
        <dbReference type="EMBL" id="KAF2656959.1"/>
    </source>
</evidence>
<feature type="region of interest" description="Disordered" evidence="1">
    <location>
        <begin position="71"/>
        <end position="94"/>
    </location>
</feature>
<dbReference type="Proteomes" id="UP000799324">
    <property type="component" value="Unassembled WGS sequence"/>
</dbReference>
<sequence length="280" mass="31380">MALFGFRNFVRKLFAIGKKRDMTVPPPRTTKHPRVVPGLEDGTVSVPVLRRGVPAVRGRGGGTLHRRLRRGRLAPAEPGEAAMLEDEEEEDGDRCPAWLREEREREGGLRRVIVSFSHANCNCKCTLEEMSIRNRGPTPQQSAPIAMLSSLTAYHVDRLYRYFLSIAEPVLDYPHPYPHLPRVKSAYQTDTITTSTTSTMFSRARAWLRRTILQGPRVERPPAFVPPPPFQVRRGAAVDLETLAAIAPATLLRPVQIGNNESHGVMGIRIEIHLVDRFVG</sequence>
<reference evidence="2" key="1">
    <citation type="journal article" date="2020" name="Stud. Mycol.">
        <title>101 Dothideomycetes genomes: a test case for predicting lifestyles and emergence of pathogens.</title>
        <authorList>
            <person name="Haridas S."/>
            <person name="Albert R."/>
            <person name="Binder M."/>
            <person name="Bloem J."/>
            <person name="Labutti K."/>
            <person name="Salamov A."/>
            <person name="Andreopoulos B."/>
            <person name="Baker S."/>
            <person name="Barry K."/>
            <person name="Bills G."/>
            <person name="Bluhm B."/>
            <person name="Cannon C."/>
            <person name="Castanera R."/>
            <person name="Culley D."/>
            <person name="Daum C."/>
            <person name="Ezra D."/>
            <person name="Gonzalez J."/>
            <person name="Henrissat B."/>
            <person name="Kuo A."/>
            <person name="Liang C."/>
            <person name="Lipzen A."/>
            <person name="Lutzoni F."/>
            <person name="Magnuson J."/>
            <person name="Mondo S."/>
            <person name="Nolan M."/>
            <person name="Ohm R."/>
            <person name="Pangilinan J."/>
            <person name="Park H.-J."/>
            <person name="Ramirez L."/>
            <person name="Alfaro M."/>
            <person name="Sun H."/>
            <person name="Tritt A."/>
            <person name="Yoshinaga Y."/>
            <person name="Zwiers L.-H."/>
            <person name="Turgeon B."/>
            <person name="Goodwin S."/>
            <person name="Spatafora J."/>
            <person name="Crous P."/>
            <person name="Grigoriev I."/>
        </authorList>
    </citation>
    <scope>NUCLEOTIDE SEQUENCE</scope>
    <source>
        <strain evidence="2">CBS 122681</strain>
    </source>
</reference>
<organism evidence="2 3">
    <name type="scientific">Lophiostoma macrostomum CBS 122681</name>
    <dbReference type="NCBI Taxonomy" id="1314788"/>
    <lineage>
        <taxon>Eukaryota</taxon>
        <taxon>Fungi</taxon>
        <taxon>Dikarya</taxon>
        <taxon>Ascomycota</taxon>
        <taxon>Pezizomycotina</taxon>
        <taxon>Dothideomycetes</taxon>
        <taxon>Pleosporomycetidae</taxon>
        <taxon>Pleosporales</taxon>
        <taxon>Lophiostomataceae</taxon>
        <taxon>Lophiostoma</taxon>
    </lineage>
</organism>
<feature type="compositionally biased region" description="Acidic residues" evidence="1">
    <location>
        <begin position="83"/>
        <end position="92"/>
    </location>
</feature>
<dbReference type="EMBL" id="MU004330">
    <property type="protein sequence ID" value="KAF2656959.1"/>
    <property type="molecule type" value="Genomic_DNA"/>
</dbReference>
<keyword evidence="3" id="KW-1185">Reference proteome</keyword>
<protein>
    <submittedName>
        <fullName evidence="2">Uncharacterized protein</fullName>
    </submittedName>
</protein>
<accession>A0A6A6TAG7</accession>
<gene>
    <name evidence="2" type="ORF">K491DRAFT_677599</name>
</gene>
<proteinExistence type="predicted"/>
<evidence type="ECO:0000313" key="3">
    <source>
        <dbReference type="Proteomes" id="UP000799324"/>
    </source>
</evidence>
<dbReference type="AlphaFoldDB" id="A0A6A6TAG7"/>
<name>A0A6A6TAG7_9PLEO</name>
<evidence type="ECO:0000256" key="1">
    <source>
        <dbReference type="SAM" id="MobiDB-lite"/>
    </source>
</evidence>